<reference evidence="2 3" key="1">
    <citation type="submission" date="2020-04" db="EMBL/GenBank/DDBJ databases">
        <title>Paenibacillus algicola sp. nov., a novel marine bacterium producing alginate lyase.</title>
        <authorList>
            <person name="Huang H."/>
        </authorList>
    </citation>
    <scope>NUCLEOTIDE SEQUENCE [LARGE SCALE GENOMIC DNA]</scope>
    <source>
        <strain evidence="2 3">L7-75</strain>
    </source>
</reference>
<evidence type="ECO:0000256" key="1">
    <source>
        <dbReference type="SAM" id="SignalP"/>
    </source>
</evidence>
<evidence type="ECO:0000313" key="2">
    <source>
        <dbReference type="EMBL" id="NMO96432.1"/>
    </source>
</evidence>
<gene>
    <name evidence="2" type="ORF">HII30_11680</name>
</gene>
<evidence type="ECO:0008006" key="4">
    <source>
        <dbReference type="Google" id="ProtNLM"/>
    </source>
</evidence>
<comment type="caution">
    <text evidence="2">The sequence shown here is derived from an EMBL/GenBank/DDBJ whole genome shotgun (WGS) entry which is preliminary data.</text>
</comment>
<dbReference type="Proteomes" id="UP000565468">
    <property type="component" value="Unassembled WGS sequence"/>
</dbReference>
<keyword evidence="1" id="KW-0732">Signal</keyword>
<accession>A0A848M8M4</accession>
<feature type="chain" id="PRO_5039386996" description="DUF3221 domain-containing protein" evidence="1">
    <location>
        <begin position="20"/>
        <end position="110"/>
    </location>
</feature>
<dbReference type="EMBL" id="JABBPN010000009">
    <property type="protein sequence ID" value="NMO96432.1"/>
    <property type="molecule type" value="Genomic_DNA"/>
</dbReference>
<dbReference type="PROSITE" id="PS51257">
    <property type="entry name" value="PROKAR_LIPOPROTEIN"/>
    <property type="match status" value="1"/>
</dbReference>
<dbReference type="AlphaFoldDB" id="A0A848M8M4"/>
<feature type="signal peptide" evidence="1">
    <location>
        <begin position="1"/>
        <end position="19"/>
    </location>
</feature>
<evidence type="ECO:0000313" key="3">
    <source>
        <dbReference type="Proteomes" id="UP000565468"/>
    </source>
</evidence>
<organism evidence="2 3">
    <name type="scientific">Paenibacillus lemnae</name>
    <dbReference type="NCBI Taxonomy" id="1330551"/>
    <lineage>
        <taxon>Bacteria</taxon>
        <taxon>Bacillati</taxon>
        <taxon>Bacillota</taxon>
        <taxon>Bacilli</taxon>
        <taxon>Bacillales</taxon>
        <taxon>Paenibacillaceae</taxon>
        <taxon>Paenibacillus</taxon>
    </lineage>
</organism>
<sequence length="110" mass="12642">MRNIAAMIALIFIAALALAGCNESEKSYASILIYEDREYIGKHVVSKEKYQNIEEVGVVLSKTEADELPEDDFSSNEMKIGTKIYKETERHDTLLLEYDIEQYKVFEVQN</sequence>
<dbReference type="RefSeq" id="WP_169505215.1">
    <property type="nucleotide sequence ID" value="NZ_JABBPN010000009.1"/>
</dbReference>
<name>A0A848M8M4_PAELE</name>
<protein>
    <recommendedName>
        <fullName evidence="4">DUF3221 domain-containing protein</fullName>
    </recommendedName>
</protein>
<keyword evidence="3" id="KW-1185">Reference proteome</keyword>
<proteinExistence type="predicted"/>